<keyword evidence="1" id="KW-0175">Coiled coil</keyword>
<evidence type="ECO:0000256" key="1">
    <source>
        <dbReference type="SAM" id="Coils"/>
    </source>
</evidence>
<protein>
    <recommendedName>
        <fullName evidence="5">Mis12-Mtw1 family protein</fullName>
    </recommendedName>
</protein>
<feature type="region of interest" description="Disordered" evidence="2">
    <location>
        <begin position="231"/>
        <end position="265"/>
    </location>
</feature>
<sequence>MTAYVTRAPLQLINNPHIMSEASRGHGRRTSARLADKEDAPYINGIGNDSEPVKPRQNIEGKQGKGRVNGASAKPAAKRKPAYDEEDDGFAFTRTRAKKARAEPKLPSTIEEGRQEVQAEPVQPRKSRKKSVGSPSAEPAQSESRVGKRRSARHSGEHESAENADPPALQVKKRRKDRNSGEMKPDEEGKDSHEDRLRTEQDPHQNSTHLVGYTFDVTKIALPFADTPIIRRNKEMRKTNGSRRSSLGNRGRRASSLIDTGKSNAIPHDEVESSEFYKHIESEGLSEPQRMKQLLMWCGTRAMGERPSFTTEDSNARLAAREIQSQLLKDFSTKSEMSDWFGRREATAPPSIPKENPKNLSNLAKIQELEKKIASLQAERQIWETLDRSPPDKAPMLPPLLHTPPAPSTLDADLLAHPTQTAALQTLQSQVSDTAPSLTTSTSNRIQTINQNLEFSIDTFATNIHAISAYKDAAEKLADNLIATSASALEKRDQQGRQKATGANGETGIRDVLRGLSRVIDR</sequence>
<evidence type="ECO:0000313" key="4">
    <source>
        <dbReference type="Proteomes" id="UP001590950"/>
    </source>
</evidence>
<keyword evidence="4" id="KW-1185">Reference proteome</keyword>
<dbReference type="Pfam" id="PF08202">
    <property type="entry name" value="MIS13"/>
    <property type="match status" value="1"/>
</dbReference>
<proteinExistence type="predicted"/>
<reference evidence="3 4" key="1">
    <citation type="submission" date="2024-09" db="EMBL/GenBank/DDBJ databases">
        <title>Rethinking Asexuality: The Enigmatic Case of Functional Sexual Genes in Lepraria (Stereocaulaceae).</title>
        <authorList>
            <person name="Doellman M."/>
            <person name="Sun Y."/>
            <person name="Barcenas-Pena A."/>
            <person name="Lumbsch H.T."/>
            <person name="Grewe F."/>
        </authorList>
    </citation>
    <scope>NUCLEOTIDE SEQUENCE [LARGE SCALE GENOMIC DNA]</scope>
    <source>
        <strain evidence="3 4">Mercado 3170</strain>
    </source>
</reference>
<dbReference type="EMBL" id="JBEFKJ010000034">
    <property type="protein sequence ID" value="KAL2038124.1"/>
    <property type="molecule type" value="Genomic_DNA"/>
</dbReference>
<feature type="compositionally biased region" description="Low complexity" evidence="2">
    <location>
        <begin position="242"/>
        <end position="257"/>
    </location>
</feature>
<dbReference type="InterPro" id="IPR013218">
    <property type="entry name" value="Dsn1/Mis13"/>
</dbReference>
<evidence type="ECO:0008006" key="5">
    <source>
        <dbReference type="Google" id="ProtNLM"/>
    </source>
</evidence>
<feature type="compositionally biased region" description="Basic and acidic residues" evidence="2">
    <location>
        <begin position="178"/>
        <end position="203"/>
    </location>
</feature>
<evidence type="ECO:0000313" key="3">
    <source>
        <dbReference type="EMBL" id="KAL2038124.1"/>
    </source>
</evidence>
<gene>
    <name evidence="3" type="ORF">N7G274_009071</name>
</gene>
<feature type="coiled-coil region" evidence="1">
    <location>
        <begin position="359"/>
        <end position="386"/>
    </location>
</feature>
<dbReference type="Proteomes" id="UP001590950">
    <property type="component" value="Unassembled WGS sequence"/>
</dbReference>
<dbReference type="PANTHER" id="PTHR14778:SF2">
    <property type="entry name" value="KINETOCHORE-ASSOCIATED PROTEIN DSN1 HOMOLOG"/>
    <property type="match status" value="1"/>
</dbReference>
<dbReference type="PANTHER" id="PTHR14778">
    <property type="entry name" value="KINETOCHORE-ASSOCIATED PROTEIN DSN1 HOMOLOG"/>
    <property type="match status" value="1"/>
</dbReference>
<accession>A0ABR3ZY27</accession>
<feature type="compositionally biased region" description="Basic and acidic residues" evidence="2">
    <location>
        <begin position="51"/>
        <end position="63"/>
    </location>
</feature>
<evidence type="ECO:0000256" key="2">
    <source>
        <dbReference type="SAM" id="MobiDB-lite"/>
    </source>
</evidence>
<comment type="caution">
    <text evidence="3">The sequence shown here is derived from an EMBL/GenBank/DDBJ whole genome shotgun (WGS) entry which is preliminary data.</text>
</comment>
<organism evidence="3 4">
    <name type="scientific">Stereocaulon virgatum</name>
    <dbReference type="NCBI Taxonomy" id="373712"/>
    <lineage>
        <taxon>Eukaryota</taxon>
        <taxon>Fungi</taxon>
        <taxon>Dikarya</taxon>
        <taxon>Ascomycota</taxon>
        <taxon>Pezizomycotina</taxon>
        <taxon>Lecanoromycetes</taxon>
        <taxon>OSLEUM clade</taxon>
        <taxon>Lecanoromycetidae</taxon>
        <taxon>Lecanorales</taxon>
        <taxon>Lecanorineae</taxon>
        <taxon>Stereocaulaceae</taxon>
        <taxon>Stereocaulon</taxon>
    </lineage>
</organism>
<feature type="region of interest" description="Disordered" evidence="2">
    <location>
        <begin position="16"/>
        <end position="210"/>
    </location>
</feature>
<name>A0ABR3ZY27_9LECA</name>